<keyword evidence="3" id="KW-1185">Reference proteome</keyword>
<evidence type="ECO:0000313" key="2">
    <source>
        <dbReference type="EMBL" id="KAK5621358.1"/>
    </source>
</evidence>
<name>A0AAV9SJU8_9TELE</name>
<reference evidence="2 3" key="1">
    <citation type="submission" date="2021-06" db="EMBL/GenBank/DDBJ databases">
        <authorList>
            <person name="Palmer J.M."/>
        </authorList>
    </citation>
    <scope>NUCLEOTIDE SEQUENCE [LARGE SCALE GENOMIC DNA]</scope>
    <source>
        <strain evidence="2 3">MEX-2019</strain>
        <tissue evidence="2">Muscle</tissue>
    </source>
</reference>
<dbReference type="EMBL" id="JAHHUM010000308">
    <property type="protein sequence ID" value="KAK5621358.1"/>
    <property type="molecule type" value="Genomic_DNA"/>
</dbReference>
<protein>
    <submittedName>
        <fullName evidence="2">Uncharacterized protein</fullName>
    </submittedName>
</protein>
<evidence type="ECO:0000256" key="1">
    <source>
        <dbReference type="SAM" id="MobiDB-lite"/>
    </source>
</evidence>
<gene>
    <name evidence="2" type="ORF">CRENBAI_009305</name>
</gene>
<dbReference type="AlphaFoldDB" id="A0AAV9SJU8"/>
<accession>A0AAV9SJU8</accession>
<sequence>MSSSPTQELTEVKHLARLNEGGGGVGERERVSPKEMGKKGWREIHRDMHEVLSLQRHYVSADMADQKHRRDHVDLFMSPYGRLLLYNHTPALPQVHQLMALRHAVVIHHHLHTAVSALDNCS</sequence>
<feature type="compositionally biased region" description="Basic and acidic residues" evidence="1">
    <location>
        <begin position="26"/>
        <end position="38"/>
    </location>
</feature>
<feature type="region of interest" description="Disordered" evidence="1">
    <location>
        <begin position="1"/>
        <end position="38"/>
    </location>
</feature>
<organism evidence="2 3">
    <name type="scientific">Crenichthys baileyi</name>
    <name type="common">White River springfish</name>
    <dbReference type="NCBI Taxonomy" id="28760"/>
    <lineage>
        <taxon>Eukaryota</taxon>
        <taxon>Metazoa</taxon>
        <taxon>Chordata</taxon>
        <taxon>Craniata</taxon>
        <taxon>Vertebrata</taxon>
        <taxon>Euteleostomi</taxon>
        <taxon>Actinopterygii</taxon>
        <taxon>Neopterygii</taxon>
        <taxon>Teleostei</taxon>
        <taxon>Neoteleostei</taxon>
        <taxon>Acanthomorphata</taxon>
        <taxon>Ovalentaria</taxon>
        <taxon>Atherinomorphae</taxon>
        <taxon>Cyprinodontiformes</taxon>
        <taxon>Goodeidae</taxon>
        <taxon>Crenichthys</taxon>
    </lineage>
</organism>
<proteinExistence type="predicted"/>
<comment type="caution">
    <text evidence="2">The sequence shown here is derived from an EMBL/GenBank/DDBJ whole genome shotgun (WGS) entry which is preliminary data.</text>
</comment>
<evidence type="ECO:0000313" key="3">
    <source>
        <dbReference type="Proteomes" id="UP001311232"/>
    </source>
</evidence>
<dbReference type="Proteomes" id="UP001311232">
    <property type="component" value="Unassembled WGS sequence"/>
</dbReference>